<reference evidence="1" key="2">
    <citation type="submission" date="2022-01" db="EMBL/GenBank/DDBJ databases">
        <authorList>
            <person name="Yamashiro T."/>
            <person name="Shiraishi A."/>
            <person name="Satake H."/>
            <person name="Nakayama K."/>
        </authorList>
    </citation>
    <scope>NUCLEOTIDE SEQUENCE</scope>
</reference>
<protein>
    <submittedName>
        <fullName evidence="1">Uncharacterized protein</fullName>
    </submittedName>
</protein>
<feature type="non-terminal residue" evidence="1">
    <location>
        <position position="1"/>
    </location>
</feature>
<proteinExistence type="predicted"/>
<sequence length="45" mass="4908">CVETASQAQGDDVTTLCDGVTSKAVEETLDWYRCGDGVTTITRRR</sequence>
<keyword evidence="2" id="KW-1185">Reference proteome</keyword>
<reference evidence="1" key="1">
    <citation type="journal article" date="2022" name="Int. J. Mol. Sci.">
        <title>Draft Genome of Tanacetum Coccineum: Genomic Comparison of Closely Related Tanacetum-Family Plants.</title>
        <authorList>
            <person name="Yamashiro T."/>
            <person name="Shiraishi A."/>
            <person name="Nakayama K."/>
            <person name="Satake H."/>
        </authorList>
    </citation>
    <scope>NUCLEOTIDE SEQUENCE</scope>
</reference>
<accession>A0ABQ4ZL14</accession>
<name>A0ABQ4ZL14_9ASTR</name>
<comment type="caution">
    <text evidence="1">The sequence shown here is derived from an EMBL/GenBank/DDBJ whole genome shotgun (WGS) entry which is preliminary data.</text>
</comment>
<evidence type="ECO:0000313" key="2">
    <source>
        <dbReference type="Proteomes" id="UP001151760"/>
    </source>
</evidence>
<organism evidence="1 2">
    <name type="scientific">Tanacetum coccineum</name>
    <dbReference type="NCBI Taxonomy" id="301880"/>
    <lineage>
        <taxon>Eukaryota</taxon>
        <taxon>Viridiplantae</taxon>
        <taxon>Streptophyta</taxon>
        <taxon>Embryophyta</taxon>
        <taxon>Tracheophyta</taxon>
        <taxon>Spermatophyta</taxon>
        <taxon>Magnoliopsida</taxon>
        <taxon>eudicotyledons</taxon>
        <taxon>Gunneridae</taxon>
        <taxon>Pentapetalae</taxon>
        <taxon>asterids</taxon>
        <taxon>campanulids</taxon>
        <taxon>Asterales</taxon>
        <taxon>Asteraceae</taxon>
        <taxon>Asteroideae</taxon>
        <taxon>Anthemideae</taxon>
        <taxon>Anthemidinae</taxon>
        <taxon>Tanacetum</taxon>
    </lineage>
</organism>
<dbReference type="Proteomes" id="UP001151760">
    <property type="component" value="Unassembled WGS sequence"/>
</dbReference>
<dbReference type="EMBL" id="BQNB010011406">
    <property type="protein sequence ID" value="GJS90161.1"/>
    <property type="molecule type" value="Genomic_DNA"/>
</dbReference>
<evidence type="ECO:0000313" key="1">
    <source>
        <dbReference type="EMBL" id="GJS90161.1"/>
    </source>
</evidence>
<gene>
    <name evidence="1" type="ORF">Tco_0772797</name>
</gene>